<dbReference type="EMBL" id="WEKT01000067">
    <property type="protein sequence ID" value="MZI95714.1"/>
    <property type="molecule type" value="Genomic_DNA"/>
</dbReference>
<evidence type="ECO:0000313" key="2">
    <source>
        <dbReference type="Proteomes" id="UP000462621"/>
    </source>
</evidence>
<dbReference type="InterPro" id="IPR014449">
    <property type="entry name" value="UCP007050_HI0931"/>
</dbReference>
<dbReference type="RefSeq" id="WP_161158212.1">
    <property type="nucleotide sequence ID" value="NZ_WEKT01000067.1"/>
</dbReference>
<name>A0A7X4LPE7_9VIBR</name>
<evidence type="ECO:0000313" key="1">
    <source>
        <dbReference type="EMBL" id="MZI95714.1"/>
    </source>
</evidence>
<reference evidence="1 2" key="1">
    <citation type="submission" date="2019-10" db="EMBL/GenBank/DDBJ databases">
        <title>Vibrio sp. nov. isolated from a shrimp pond.</title>
        <authorList>
            <person name="Gomez-Gil B."/>
            <person name="Enciso-Ibarra J."/>
            <person name="Enciso-Ibarra K."/>
            <person name="Bolan-Mejia C."/>
        </authorList>
    </citation>
    <scope>NUCLEOTIDE SEQUENCE [LARGE SCALE GENOMIC DNA]</scope>
    <source>
        <strain evidence="1 2">CAIM 722</strain>
    </source>
</reference>
<organism evidence="1 2">
    <name type="scientific">Vibrio eleionomae</name>
    <dbReference type="NCBI Taxonomy" id="2653505"/>
    <lineage>
        <taxon>Bacteria</taxon>
        <taxon>Pseudomonadati</taxon>
        <taxon>Pseudomonadota</taxon>
        <taxon>Gammaproteobacteria</taxon>
        <taxon>Vibrionales</taxon>
        <taxon>Vibrionaceae</taxon>
        <taxon>Vibrio</taxon>
    </lineage>
</organism>
<comment type="caution">
    <text evidence="1">The sequence shown here is derived from an EMBL/GenBank/DDBJ whole genome shotgun (WGS) entry which is preliminary data.</text>
</comment>
<dbReference type="Pfam" id="PF10008">
    <property type="entry name" value="DUF2251"/>
    <property type="match status" value="1"/>
</dbReference>
<sequence>MRQLVVSAHHSETVTPGKEFEVESVSPLERYQAVFEDNGVNGTFYLMDEKKDGNPIATAFVIYRQDTAPQGEGELSILWAADASKVALLYNGMAKAYFDFSTYTGTCQSEECASARFIEFHEWNESFMDHFLG</sequence>
<protein>
    <submittedName>
        <fullName evidence="1">DUF2251 domain-containing protein</fullName>
    </submittedName>
</protein>
<dbReference type="AlphaFoldDB" id="A0A7X4LPE7"/>
<proteinExistence type="predicted"/>
<dbReference type="Proteomes" id="UP000462621">
    <property type="component" value="Unassembled WGS sequence"/>
</dbReference>
<gene>
    <name evidence="1" type="ORF">F9817_21255</name>
</gene>
<accession>A0A7X4LPE7</accession>
<keyword evidence="2" id="KW-1185">Reference proteome</keyword>